<evidence type="ECO:0000259" key="10">
    <source>
        <dbReference type="PROSITE" id="PS50893"/>
    </source>
</evidence>
<dbReference type="SMART" id="SM00382">
    <property type="entry name" value="AAA"/>
    <property type="match status" value="1"/>
</dbReference>
<comment type="subcellular location">
    <subcellularLocation>
        <location evidence="1">Cell membrane</location>
        <topology evidence="1">Peripheral membrane protein</topology>
    </subcellularLocation>
</comment>
<evidence type="ECO:0000256" key="4">
    <source>
        <dbReference type="ARBA" id="ARBA00022475"/>
    </source>
</evidence>
<dbReference type="PANTHER" id="PTHR43297:SF14">
    <property type="entry name" value="ATPASE AAA-TYPE CORE DOMAIN-CONTAINING PROTEIN"/>
    <property type="match status" value="1"/>
</dbReference>
<organism evidence="11 12">
    <name type="scientific">Alicyclobacillus fodiniaquatilis</name>
    <dbReference type="NCBI Taxonomy" id="1661150"/>
    <lineage>
        <taxon>Bacteria</taxon>
        <taxon>Bacillati</taxon>
        <taxon>Bacillota</taxon>
        <taxon>Bacilli</taxon>
        <taxon>Bacillales</taxon>
        <taxon>Alicyclobacillaceae</taxon>
        <taxon>Alicyclobacillus</taxon>
    </lineage>
</organism>
<feature type="domain" description="ABC transporter" evidence="10">
    <location>
        <begin position="7"/>
        <end position="256"/>
    </location>
</feature>
<dbReference type="PANTHER" id="PTHR43297">
    <property type="entry name" value="OLIGOPEPTIDE TRANSPORT ATP-BINDING PROTEIN APPD"/>
    <property type="match status" value="1"/>
</dbReference>
<keyword evidence="7 11" id="KW-0067">ATP-binding</keyword>
<comment type="caution">
    <text evidence="11">The sequence shown here is derived from an EMBL/GenBank/DDBJ whole genome shotgun (WGS) entry which is preliminary data.</text>
</comment>
<keyword evidence="9" id="KW-0472">Membrane</keyword>
<evidence type="ECO:0000256" key="2">
    <source>
        <dbReference type="ARBA" id="ARBA00005417"/>
    </source>
</evidence>
<evidence type="ECO:0000256" key="1">
    <source>
        <dbReference type="ARBA" id="ARBA00004202"/>
    </source>
</evidence>
<evidence type="ECO:0000256" key="3">
    <source>
        <dbReference type="ARBA" id="ARBA00022448"/>
    </source>
</evidence>
<dbReference type="Proteomes" id="UP001597079">
    <property type="component" value="Unassembled WGS sequence"/>
</dbReference>
<dbReference type="Pfam" id="PF00005">
    <property type="entry name" value="ABC_tran"/>
    <property type="match status" value="1"/>
</dbReference>
<keyword evidence="4" id="KW-1003">Cell membrane</keyword>
<evidence type="ECO:0000256" key="9">
    <source>
        <dbReference type="ARBA" id="ARBA00023136"/>
    </source>
</evidence>
<accession>A0ABW4JIF9</accession>
<keyword evidence="8" id="KW-1278">Translocase</keyword>
<evidence type="ECO:0000313" key="12">
    <source>
        <dbReference type="Proteomes" id="UP001597079"/>
    </source>
</evidence>
<dbReference type="InterPro" id="IPR027417">
    <property type="entry name" value="P-loop_NTPase"/>
</dbReference>
<dbReference type="NCBIfam" id="TIGR01727">
    <property type="entry name" value="oligo_HPY"/>
    <property type="match status" value="1"/>
</dbReference>
<evidence type="ECO:0000256" key="7">
    <source>
        <dbReference type="ARBA" id="ARBA00022840"/>
    </source>
</evidence>
<dbReference type="CDD" id="cd03257">
    <property type="entry name" value="ABC_NikE_OppD_transporters"/>
    <property type="match status" value="1"/>
</dbReference>
<proteinExistence type="inferred from homology"/>
<dbReference type="Pfam" id="PF08352">
    <property type="entry name" value="oligo_HPY"/>
    <property type="match status" value="1"/>
</dbReference>
<dbReference type="InterPro" id="IPR050388">
    <property type="entry name" value="ABC_Ni/Peptide_Import"/>
</dbReference>
<dbReference type="EMBL" id="JBHUCX010000029">
    <property type="protein sequence ID" value="MFD1675579.1"/>
    <property type="molecule type" value="Genomic_DNA"/>
</dbReference>
<keyword evidence="12" id="KW-1185">Reference proteome</keyword>
<dbReference type="GO" id="GO:0005524">
    <property type="term" value="F:ATP binding"/>
    <property type="evidence" value="ECO:0007669"/>
    <property type="project" value="UniProtKB-KW"/>
</dbReference>
<keyword evidence="6" id="KW-0547">Nucleotide-binding</keyword>
<dbReference type="PROSITE" id="PS00211">
    <property type="entry name" value="ABC_TRANSPORTER_1"/>
    <property type="match status" value="1"/>
</dbReference>
<reference evidence="12" key="1">
    <citation type="journal article" date="2019" name="Int. J. Syst. Evol. Microbiol.">
        <title>The Global Catalogue of Microorganisms (GCM) 10K type strain sequencing project: providing services to taxonomists for standard genome sequencing and annotation.</title>
        <authorList>
            <consortium name="The Broad Institute Genomics Platform"/>
            <consortium name="The Broad Institute Genome Sequencing Center for Infectious Disease"/>
            <person name="Wu L."/>
            <person name="Ma J."/>
        </authorList>
    </citation>
    <scope>NUCLEOTIDE SEQUENCE [LARGE SCALE GENOMIC DNA]</scope>
    <source>
        <strain evidence="12">CGMCC 1.12286</strain>
    </source>
</reference>
<dbReference type="InterPro" id="IPR003593">
    <property type="entry name" value="AAA+_ATPase"/>
</dbReference>
<sequence>MSRTPVLEVNNLSVGYETTKGLLEAVRKVDFSVYENEIVGLIGESGSGKSTLAYALMRLLKNGAKVTGGSVKVLGQDIYNMDPETLRKFRWSSISMVFQSAMNALNPVMTVEQQIIDTLRFHNPNISKKAAFEAACELFELVRIDPSRLKSYPHELSGGMRQRVVIAIAIALKPKFVIMDEPTTALDVVVQKSILDQIMELKEQLGFSILFISHDFSLVSEIADRVAVMYSGRLVEVADSDTLSTPEGHHPYTEGLIHAIPRLTDKHTKLRGIPGNPPALDKIPSGCAFHPRCKYAEAACFTEAPPIVKTEHHSIVECHLHAKVGGARV</sequence>
<dbReference type="InterPro" id="IPR013563">
    <property type="entry name" value="Oligopep_ABC_C"/>
</dbReference>
<name>A0ABW4JIF9_9BACL</name>
<comment type="similarity">
    <text evidence="2">Belongs to the ABC transporter superfamily.</text>
</comment>
<keyword evidence="5" id="KW-0997">Cell inner membrane</keyword>
<dbReference type="PROSITE" id="PS50893">
    <property type="entry name" value="ABC_TRANSPORTER_2"/>
    <property type="match status" value="1"/>
</dbReference>
<evidence type="ECO:0000256" key="6">
    <source>
        <dbReference type="ARBA" id="ARBA00022741"/>
    </source>
</evidence>
<evidence type="ECO:0000313" key="11">
    <source>
        <dbReference type="EMBL" id="MFD1675579.1"/>
    </source>
</evidence>
<evidence type="ECO:0000256" key="5">
    <source>
        <dbReference type="ARBA" id="ARBA00022519"/>
    </source>
</evidence>
<gene>
    <name evidence="11" type="ORF">ACFSB2_12825</name>
</gene>
<dbReference type="InterPro" id="IPR017871">
    <property type="entry name" value="ABC_transporter-like_CS"/>
</dbReference>
<dbReference type="InterPro" id="IPR003439">
    <property type="entry name" value="ABC_transporter-like_ATP-bd"/>
</dbReference>
<dbReference type="SUPFAM" id="SSF52540">
    <property type="entry name" value="P-loop containing nucleoside triphosphate hydrolases"/>
    <property type="match status" value="1"/>
</dbReference>
<dbReference type="RefSeq" id="WP_377943459.1">
    <property type="nucleotide sequence ID" value="NZ_JBHUCX010000029.1"/>
</dbReference>
<keyword evidence="3" id="KW-0813">Transport</keyword>
<dbReference type="Gene3D" id="3.40.50.300">
    <property type="entry name" value="P-loop containing nucleotide triphosphate hydrolases"/>
    <property type="match status" value="1"/>
</dbReference>
<evidence type="ECO:0000256" key="8">
    <source>
        <dbReference type="ARBA" id="ARBA00022967"/>
    </source>
</evidence>
<protein>
    <submittedName>
        <fullName evidence="11">ABC transporter ATP-binding protein</fullName>
    </submittedName>
</protein>